<evidence type="ECO:0000256" key="1">
    <source>
        <dbReference type="SAM" id="MobiDB-lite"/>
    </source>
</evidence>
<keyword evidence="3" id="KW-1185">Reference proteome</keyword>
<gene>
    <name evidence="2" type="ORF">PG997_014735</name>
</gene>
<evidence type="ECO:0000313" key="3">
    <source>
        <dbReference type="Proteomes" id="UP001433268"/>
    </source>
</evidence>
<dbReference type="EMBL" id="JAQQWN010000010">
    <property type="protein sequence ID" value="KAK8062638.1"/>
    <property type="molecule type" value="Genomic_DNA"/>
</dbReference>
<protein>
    <submittedName>
        <fullName evidence="2">Uncharacterized protein</fullName>
    </submittedName>
</protein>
<comment type="caution">
    <text evidence="2">The sequence shown here is derived from an EMBL/GenBank/DDBJ whole genome shotgun (WGS) entry which is preliminary data.</text>
</comment>
<dbReference type="RefSeq" id="XP_066661237.1">
    <property type="nucleotide sequence ID" value="XM_066819049.1"/>
</dbReference>
<name>A0ABR1UUP6_9PEZI</name>
<proteinExistence type="predicted"/>
<organism evidence="2 3">
    <name type="scientific">Apiospora hydei</name>
    <dbReference type="NCBI Taxonomy" id="1337664"/>
    <lineage>
        <taxon>Eukaryota</taxon>
        <taxon>Fungi</taxon>
        <taxon>Dikarya</taxon>
        <taxon>Ascomycota</taxon>
        <taxon>Pezizomycotina</taxon>
        <taxon>Sordariomycetes</taxon>
        <taxon>Xylariomycetidae</taxon>
        <taxon>Amphisphaeriales</taxon>
        <taxon>Apiosporaceae</taxon>
        <taxon>Apiospora</taxon>
    </lineage>
</organism>
<feature type="compositionally biased region" description="Low complexity" evidence="1">
    <location>
        <begin position="91"/>
        <end position="105"/>
    </location>
</feature>
<dbReference type="GeneID" id="92052109"/>
<reference evidence="2 3" key="1">
    <citation type="submission" date="2023-01" db="EMBL/GenBank/DDBJ databases">
        <title>Analysis of 21 Apiospora genomes using comparative genomics revels a genus with tremendous synthesis potential of carbohydrate active enzymes and secondary metabolites.</title>
        <authorList>
            <person name="Sorensen T."/>
        </authorList>
    </citation>
    <scope>NUCLEOTIDE SEQUENCE [LARGE SCALE GENOMIC DNA]</scope>
    <source>
        <strain evidence="2 3">CBS 114990</strain>
    </source>
</reference>
<sequence length="115" mass="13329">MSTPTFLSARQEWKRHCVAMEERYRKERDKLDTWKKNELSALSAGSALRMSDDQRRLAMDKVTADHTKSMADLEARRRREAQDYLRSLTYPDPQQDQQQPPTSDPRASVDSKDGG</sequence>
<accession>A0ABR1UUP6</accession>
<feature type="region of interest" description="Disordered" evidence="1">
    <location>
        <begin position="59"/>
        <end position="115"/>
    </location>
</feature>
<feature type="compositionally biased region" description="Basic and acidic residues" evidence="1">
    <location>
        <begin position="59"/>
        <end position="83"/>
    </location>
</feature>
<dbReference type="Proteomes" id="UP001433268">
    <property type="component" value="Unassembled WGS sequence"/>
</dbReference>
<evidence type="ECO:0000313" key="2">
    <source>
        <dbReference type="EMBL" id="KAK8062638.1"/>
    </source>
</evidence>